<dbReference type="Pfam" id="PF00984">
    <property type="entry name" value="UDPG_MGDP_dh"/>
    <property type="match status" value="1"/>
</dbReference>
<dbReference type="EMBL" id="BGZN01000016">
    <property type="protein sequence ID" value="GBR73663.1"/>
    <property type="molecule type" value="Genomic_DNA"/>
</dbReference>
<keyword evidence="2" id="KW-0520">NAD</keyword>
<dbReference type="SMART" id="SM00984">
    <property type="entry name" value="UDPG_MGDP_dh_C"/>
    <property type="match status" value="1"/>
</dbReference>
<dbReference type="AlphaFoldDB" id="A0A388TAE1"/>
<dbReference type="PANTHER" id="PTHR43491">
    <property type="entry name" value="UDP-N-ACETYL-D-MANNOSAMINE DEHYDROGENASE"/>
    <property type="match status" value="1"/>
</dbReference>
<dbReference type="InterPro" id="IPR036291">
    <property type="entry name" value="NAD(P)-bd_dom_sf"/>
</dbReference>
<dbReference type="GO" id="GO:0016616">
    <property type="term" value="F:oxidoreductase activity, acting on the CH-OH group of donors, NAD or NADP as acceptor"/>
    <property type="evidence" value="ECO:0007669"/>
    <property type="project" value="InterPro"/>
</dbReference>
<comment type="caution">
    <text evidence="5">The sequence shown here is derived from an EMBL/GenBank/DDBJ whole genome shotgun (WGS) entry which is preliminary data.</text>
</comment>
<dbReference type="NCBIfam" id="TIGR03026">
    <property type="entry name" value="NDP-sugDHase"/>
    <property type="match status" value="1"/>
</dbReference>
<dbReference type="InterPro" id="IPR017476">
    <property type="entry name" value="UDP-Glc/GDP-Man"/>
</dbReference>
<keyword evidence="1" id="KW-0560">Oxidoreductase</keyword>
<dbReference type="GO" id="GO:0051287">
    <property type="term" value="F:NAD binding"/>
    <property type="evidence" value="ECO:0007669"/>
    <property type="project" value="InterPro"/>
</dbReference>
<dbReference type="SUPFAM" id="SSF52413">
    <property type="entry name" value="UDP-glucose/GDP-mannose dehydrogenase C-terminal domain"/>
    <property type="match status" value="1"/>
</dbReference>
<dbReference type="Pfam" id="PF03721">
    <property type="entry name" value="UDPG_MGDP_dh_N"/>
    <property type="match status" value="1"/>
</dbReference>
<dbReference type="GO" id="GO:0000271">
    <property type="term" value="P:polysaccharide biosynthetic process"/>
    <property type="evidence" value="ECO:0007669"/>
    <property type="project" value="InterPro"/>
</dbReference>
<dbReference type="PANTHER" id="PTHR43491:SF1">
    <property type="entry name" value="UDP-N-ACETYL-D-MANNOSAMINE DEHYDROGENASE"/>
    <property type="match status" value="1"/>
</dbReference>
<name>A0A388TAE1_TERA1</name>
<dbReference type="InterPro" id="IPR036220">
    <property type="entry name" value="UDP-Glc/GDP-Man_DH_C_sf"/>
</dbReference>
<sequence>MLADKIKDKSVRVGIIGIGYVGLPLAHSFAEAGVCTIGFDLSRNKVDSINKGASYIPDVPAEAVKELVLNKKTLSASTDFSGLRSMDVVFICVPTPFDKHKAPDLECVRSAAESTARTLQKGQLIVLQSTTYPGTTEEVVRPILEKTGLKAGQDFYLAFSPERIDPGNKKFNAHNTPKVVGGIDRESTKLTAELFRLFIDADKVHEVSCPKTAEMCKILENTFRAVNIALVNEMLMLSERMGIDIWEVIEAAGTKPFGFMPFYPGPGVGGHCIAVDPFYLSWKAREYDFFTRFIELAADTNMNMPYYVIDRLRRLLSASGQNISGAKILVLGAAFKKDIDDCRNSVALYLIKLLEDAGAEVIYNDPYVPKFKFEHELYNTDKNPREYVSQELTPGVLSGADCVLVAVAHSAYDFDFILKNAKLVFDLVNGAKGRRAENLHKL</sequence>
<dbReference type="InterPro" id="IPR028359">
    <property type="entry name" value="UDP_ManNAc/GlcNAc_DH"/>
</dbReference>
<comment type="similarity">
    <text evidence="3">Belongs to the UDP-glucose/GDP-mannose dehydrogenase family.</text>
</comment>
<dbReference type="Gene3D" id="3.40.50.720">
    <property type="entry name" value="NAD(P)-binding Rossmann-like Domain"/>
    <property type="match status" value="2"/>
</dbReference>
<dbReference type="PIRSF" id="PIRSF500136">
    <property type="entry name" value="UDP_ManNAc_DH"/>
    <property type="match status" value="1"/>
</dbReference>
<accession>A0A388TAE1</accession>
<reference evidence="5 6" key="1">
    <citation type="journal article" date="2019" name="ISME J.">
        <title>Genome analyses of uncultured TG2/ZB3 bacteria in 'Margulisbacteria' specifically attached to ectosymbiotic spirochetes of protists in the termite gut.</title>
        <authorList>
            <person name="Utami Y.D."/>
            <person name="Kuwahara H."/>
            <person name="Igai K."/>
            <person name="Murakami T."/>
            <person name="Sugaya K."/>
            <person name="Morikawa T."/>
            <person name="Nagura Y."/>
            <person name="Yuki M."/>
            <person name="Deevong P."/>
            <person name="Inoue T."/>
            <person name="Kihara K."/>
            <person name="Lo N."/>
            <person name="Yamada A."/>
            <person name="Ohkuma M."/>
            <person name="Hongoh Y."/>
        </authorList>
    </citation>
    <scope>NUCLEOTIDE SEQUENCE [LARGE SCALE GENOMIC DNA]</scope>
    <source>
        <strain evidence="5">NkOx7-01</strain>
    </source>
</reference>
<dbReference type="Proteomes" id="UP000269352">
    <property type="component" value="Unassembled WGS sequence"/>
</dbReference>
<proteinExistence type="inferred from homology"/>
<evidence type="ECO:0000256" key="2">
    <source>
        <dbReference type="ARBA" id="ARBA00023027"/>
    </source>
</evidence>
<dbReference type="InterPro" id="IPR014027">
    <property type="entry name" value="UDP-Glc/GDP-Man_DH_C"/>
</dbReference>
<feature type="domain" description="UDP-glucose/GDP-mannose dehydrogenase C-terminal" evidence="4">
    <location>
        <begin position="329"/>
        <end position="433"/>
    </location>
</feature>
<protein>
    <submittedName>
        <fullName evidence="5">UDP-N-acetyl-D-glucosamine dehydrogenase</fullName>
    </submittedName>
</protein>
<evidence type="ECO:0000259" key="4">
    <source>
        <dbReference type="SMART" id="SM00984"/>
    </source>
</evidence>
<dbReference type="Pfam" id="PF03720">
    <property type="entry name" value="UDPG_MGDP_dh_C"/>
    <property type="match status" value="1"/>
</dbReference>
<evidence type="ECO:0000313" key="5">
    <source>
        <dbReference type="EMBL" id="GBR73663.1"/>
    </source>
</evidence>
<dbReference type="GO" id="GO:0016628">
    <property type="term" value="F:oxidoreductase activity, acting on the CH-CH group of donors, NAD or NADP as acceptor"/>
    <property type="evidence" value="ECO:0007669"/>
    <property type="project" value="InterPro"/>
</dbReference>
<organism evidence="5 6">
    <name type="scientific">Termititenax aidoneus</name>
    <dbReference type="NCBI Taxonomy" id="2218524"/>
    <lineage>
        <taxon>Bacteria</taxon>
        <taxon>Bacillati</taxon>
        <taxon>Candidatus Margulisiibacteriota</taxon>
        <taxon>Candidatus Termititenacia</taxon>
        <taxon>Candidatus Termititenacales</taxon>
        <taxon>Candidatus Termititenacaceae</taxon>
        <taxon>Candidatus Termititenax</taxon>
    </lineage>
</organism>
<evidence type="ECO:0000256" key="1">
    <source>
        <dbReference type="ARBA" id="ARBA00023002"/>
    </source>
</evidence>
<dbReference type="PIRSF" id="PIRSF000124">
    <property type="entry name" value="UDPglc_GDPman_dh"/>
    <property type="match status" value="1"/>
</dbReference>
<evidence type="ECO:0000256" key="3">
    <source>
        <dbReference type="PIRNR" id="PIRNR000124"/>
    </source>
</evidence>
<dbReference type="InterPro" id="IPR001732">
    <property type="entry name" value="UDP-Glc/GDP-Man_DH_N"/>
</dbReference>
<evidence type="ECO:0000313" key="6">
    <source>
        <dbReference type="Proteomes" id="UP000269352"/>
    </source>
</evidence>
<dbReference type="InterPro" id="IPR014026">
    <property type="entry name" value="UDP-Glc/GDP-Man_DH_dimer"/>
</dbReference>
<dbReference type="SUPFAM" id="SSF51735">
    <property type="entry name" value="NAD(P)-binding Rossmann-fold domains"/>
    <property type="match status" value="1"/>
</dbReference>
<keyword evidence="6" id="KW-1185">Reference proteome</keyword>
<gene>
    <name evidence="5" type="primary">wbpA</name>
    <name evidence="5" type="ORF">NO1_0998</name>
</gene>
<dbReference type="InterPro" id="IPR008927">
    <property type="entry name" value="6-PGluconate_DH-like_C_sf"/>
</dbReference>
<dbReference type="SUPFAM" id="SSF48179">
    <property type="entry name" value="6-phosphogluconate dehydrogenase C-terminal domain-like"/>
    <property type="match status" value="1"/>
</dbReference>